<organism evidence="1 2">
    <name type="scientific">Methylocystis echinoides</name>
    <dbReference type="NCBI Taxonomy" id="29468"/>
    <lineage>
        <taxon>Bacteria</taxon>
        <taxon>Pseudomonadati</taxon>
        <taxon>Pseudomonadota</taxon>
        <taxon>Alphaproteobacteria</taxon>
        <taxon>Hyphomicrobiales</taxon>
        <taxon>Methylocystaceae</taxon>
        <taxon>Methylocystis</taxon>
    </lineage>
</organism>
<keyword evidence="2" id="KW-1185">Reference proteome</keyword>
<name>A0A9W6GY23_9HYPH</name>
<dbReference type="RefSeq" id="WP_281805421.1">
    <property type="nucleotide sequence ID" value="NZ_BSEC01000001.1"/>
</dbReference>
<dbReference type="Proteomes" id="UP001144323">
    <property type="component" value="Unassembled WGS sequence"/>
</dbReference>
<reference evidence="1" key="1">
    <citation type="journal article" date="2023" name="Int. J. Syst. Evol. Microbiol.">
        <title>Methylocystis iwaonis sp. nov., a type II methane-oxidizing bacterium from surface soil of a rice paddy field in Japan, and emended description of the genus Methylocystis (ex Whittenbury et al. 1970) Bowman et al. 1993.</title>
        <authorList>
            <person name="Kaise H."/>
            <person name="Sawadogo J.B."/>
            <person name="Alam M.S."/>
            <person name="Ueno C."/>
            <person name="Dianou D."/>
            <person name="Shinjo R."/>
            <person name="Asakawa S."/>
        </authorList>
    </citation>
    <scope>NUCLEOTIDE SEQUENCE</scope>
    <source>
        <strain evidence="1">LMG27198</strain>
    </source>
</reference>
<evidence type="ECO:0000313" key="1">
    <source>
        <dbReference type="EMBL" id="GLI95073.1"/>
    </source>
</evidence>
<dbReference type="AlphaFoldDB" id="A0A9W6GY23"/>
<comment type="caution">
    <text evidence="1">The sequence shown here is derived from an EMBL/GenBank/DDBJ whole genome shotgun (WGS) entry which is preliminary data.</text>
</comment>
<accession>A0A9W6GY23</accession>
<sequence>MPDPVRSECYFSLPMEELEARLAEIPSVQRIVAGILGDLDPPKEIMEDVREAILRELRFHGAL</sequence>
<gene>
    <name evidence="1" type="ORF">LMG27198_40650</name>
</gene>
<proteinExistence type="predicted"/>
<dbReference type="EMBL" id="BSEC01000001">
    <property type="protein sequence ID" value="GLI95073.1"/>
    <property type="molecule type" value="Genomic_DNA"/>
</dbReference>
<evidence type="ECO:0000313" key="2">
    <source>
        <dbReference type="Proteomes" id="UP001144323"/>
    </source>
</evidence>
<protein>
    <submittedName>
        <fullName evidence="1">Uncharacterized protein</fullName>
    </submittedName>
</protein>